<reference evidence="2" key="1">
    <citation type="submission" date="2021-01" db="EMBL/GenBank/DDBJ databases">
        <title>Whole genome shotgun sequence of Acrocarpospora phusangensis NBRC 108782.</title>
        <authorList>
            <person name="Komaki H."/>
            <person name="Tamura T."/>
        </authorList>
    </citation>
    <scope>NUCLEOTIDE SEQUENCE</scope>
    <source>
        <strain evidence="2">NBRC 108782</strain>
    </source>
</reference>
<dbReference type="RefSeq" id="WP_204044831.1">
    <property type="nucleotide sequence ID" value="NZ_BOOA01000074.1"/>
</dbReference>
<evidence type="ECO:0000313" key="3">
    <source>
        <dbReference type="Proteomes" id="UP000640052"/>
    </source>
</evidence>
<dbReference type="Proteomes" id="UP000640052">
    <property type="component" value="Unassembled WGS sequence"/>
</dbReference>
<organism evidence="2 3">
    <name type="scientific">Acrocarpospora phusangensis</name>
    <dbReference type="NCBI Taxonomy" id="1070424"/>
    <lineage>
        <taxon>Bacteria</taxon>
        <taxon>Bacillati</taxon>
        <taxon>Actinomycetota</taxon>
        <taxon>Actinomycetes</taxon>
        <taxon>Streptosporangiales</taxon>
        <taxon>Streptosporangiaceae</taxon>
        <taxon>Acrocarpospora</taxon>
    </lineage>
</organism>
<accession>A0A919QG70</accession>
<protein>
    <submittedName>
        <fullName evidence="2">Uncharacterized protein</fullName>
    </submittedName>
</protein>
<feature type="compositionally biased region" description="Acidic residues" evidence="1">
    <location>
        <begin position="57"/>
        <end position="69"/>
    </location>
</feature>
<keyword evidence="3" id="KW-1185">Reference proteome</keyword>
<name>A0A919QG70_9ACTN</name>
<feature type="region of interest" description="Disordered" evidence="1">
    <location>
        <begin position="42"/>
        <end position="77"/>
    </location>
</feature>
<proteinExistence type="predicted"/>
<evidence type="ECO:0000256" key="1">
    <source>
        <dbReference type="SAM" id="MobiDB-lite"/>
    </source>
</evidence>
<dbReference type="EMBL" id="BOOA01000074">
    <property type="protein sequence ID" value="GIH28208.1"/>
    <property type="molecule type" value="Genomic_DNA"/>
</dbReference>
<sequence length="77" mass="7928">MGADEEVSLWSKIVYLVKGVFLLGVFGAEGAAPPALVETIENDGAHAAGGGNRDGDDRDGDDRDGDDGQGEVVEPVK</sequence>
<comment type="caution">
    <text evidence="2">The sequence shown here is derived from an EMBL/GenBank/DDBJ whole genome shotgun (WGS) entry which is preliminary data.</text>
</comment>
<evidence type="ECO:0000313" key="2">
    <source>
        <dbReference type="EMBL" id="GIH28208.1"/>
    </source>
</evidence>
<dbReference type="AlphaFoldDB" id="A0A919QG70"/>
<gene>
    <name evidence="2" type="ORF">Aph01nite_65180</name>
</gene>